<dbReference type="PANTHER" id="PTHR37984">
    <property type="entry name" value="PROTEIN CBG26694"/>
    <property type="match status" value="1"/>
</dbReference>
<keyword evidence="1" id="KW-0511">Multifunctional enzyme</keyword>
<accession>A0ABM4UYG8</accession>
<dbReference type="SUPFAM" id="SSF56672">
    <property type="entry name" value="DNA/RNA polymerases"/>
    <property type="match status" value="2"/>
</dbReference>
<keyword evidence="4" id="KW-1185">Reference proteome</keyword>
<evidence type="ECO:0000259" key="2">
    <source>
        <dbReference type="Pfam" id="PF17919"/>
    </source>
</evidence>
<dbReference type="Gene3D" id="3.30.70.270">
    <property type="match status" value="1"/>
</dbReference>
<dbReference type="Gene3D" id="3.10.10.10">
    <property type="entry name" value="HIV Type 1 Reverse Transcriptase, subunit A, domain 1"/>
    <property type="match status" value="1"/>
</dbReference>
<dbReference type="PANTHER" id="PTHR37984:SF5">
    <property type="entry name" value="PROTEIN NYNRIN-LIKE"/>
    <property type="match status" value="1"/>
</dbReference>
<dbReference type="GeneID" id="140009886"/>
<dbReference type="InterPro" id="IPR050951">
    <property type="entry name" value="Retrovirus_Pol_polyprotein"/>
</dbReference>
<organism evidence="4 5">
    <name type="scientific">Coffea arabica</name>
    <name type="common">Arabian coffee</name>
    <dbReference type="NCBI Taxonomy" id="13443"/>
    <lineage>
        <taxon>Eukaryota</taxon>
        <taxon>Viridiplantae</taxon>
        <taxon>Streptophyta</taxon>
        <taxon>Embryophyta</taxon>
        <taxon>Tracheophyta</taxon>
        <taxon>Spermatophyta</taxon>
        <taxon>Magnoliopsida</taxon>
        <taxon>eudicotyledons</taxon>
        <taxon>Gunneridae</taxon>
        <taxon>Pentapetalae</taxon>
        <taxon>asterids</taxon>
        <taxon>lamiids</taxon>
        <taxon>Gentianales</taxon>
        <taxon>Rubiaceae</taxon>
        <taxon>Ixoroideae</taxon>
        <taxon>Gardenieae complex</taxon>
        <taxon>Bertiereae - Coffeeae clade</taxon>
        <taxon>Coffeeae</taxon>
        <taxon>Coffea</taxon>
    </lineage>
</organism>
<protein>
    <recommendedName>
        <fullName evidence="6">Reverse transcriptase/retrotransposon-derived protein RNase H-like domain-containing protein</fullName>
    </recommendedName>
</protein>
<evidence type="ECO:0000259" key="3">
    <source>
        <dbReference type="Pfam" id="PF17921"/>
    </source>
</evidence>
<dbReference type="Gene3D" id="1.10.340.70">
    <property type="match status" value="1"/>
</dbReference>
<evidence type="ECO:0000313" key="5">
    <source>
        <dbReference type="RefSeq" id="XP_071912322.1"/>
    </source>
</evidence>
<feature type="domain" description="Integrase zinc-binding" evidence="3">
    <location>
        <begin position="233"/>
        <end position="283"/>
    </location>
</feature>
<evidence type="ECO:0008006" key="6">
    <source>
        <dbReference type="Google" id="ProtNLM"/>
    </source>
</evidence>
<dbReference type="Pfam" id="PF17919">
    <property type="entry name" value="RT_RNaseH_2"/>
    <property type="match status" value="1"/>
</dbReference>
<dbReference type="InterPro" id="IPR043128">
    <property type="entry name" value="Rev_trsase/Diguanyl_cyclase"/>
</dbReference>
<proteinExistence type="predicted"/>
<dbReference type="RefSeq" id="XP_071912322.1">
    <property type="nucleotide sequence ID" value="XM_072056221.1"/>
</dbReference>
<sequence>MGPEETKELQRQVDGLLGKGWVKESLSPCAVPIILVPKKDGYVVSSQGIKVDETKIEAIKQWPMPKTVPDVPSFHGLAGFYRCFVKDFSTMAAPLTAVMKKNDKFHWGEAQENSFLALKDKLTHTPVLALPNFNKTFEMECDASGVGIGAVLMQDKRPCAFFSEKLGADALSRRHSLLVFLDAKLLGFEMLKELYAHDNDFGEVFASCTKSPHRKYFLHEGFLFYVDKLCVPNSSIRDLLVREAHSGGLMGHFGIVKTLAMLQEHFYWLHMRRDVECMVGRCAT</sequence>
<evidence type="ECO:0000256" key="1">
    <source>
        <dbReference type="ARBA" id="ARBA00023268"/>
    </source>
</evidence>
<dbReference type="InterPro" id="IPR041588">
    <property type="entry name" value="Integrase_H2C2"/>
</dbReference>
<dbReference type="InterPro" id="IPR041577">
    <property type="entry name" value="RT_RNaseH_2"/>
</dbReference>
<evidence type="ECO:0000313" key="4">
    <source>
        <dbReference type="Proteomes" id="UP001652660"/>
    </source>
</evidence>
<feature type="domain" description="Reverse transcriptase/retrotransposon-derived protein RNase H-like" evidence="2">
    <location>
        <begin position="107"/>
        <end position="167"/>
    </location>
</feature>
<dbReference type="Pfam" id="PF17921">
    <property type="entry name" value="Integrase_H2C2"/>
    <property type="match status" value="1"/>
</dbReference>
<dbReference type="Proteomes" id="UP001652660">
    <property type="component" value="Chromosome 6e"/>
</dbReference>
<dbReference type="InterPro" id="IPR043502">
    <property type="entry name" value="DNA/RNA_pol_sf"/>
</dbReference>
<gene>
    <name evidence="5" type="primary">LOC140009886</name>
</gene>
<reference evidence="5" key="1">
    <citation type="submission" date="2025-08" db="UniProtKB">
        <authorList>
            <consortium name="RefSeq"/>
        </authorList>
    </citation>
    <scope>IDENTIFICATION</scope>
    <source>
        <tissue evidence="5">Leaves</tissue>
    </source>
</reference>
<name>A0ABM4UYG8_COFAR</name>